<reference evidence="1" key="1">
    <citation type="submission" date="2021-06" db="EMBL/GenBank/DDBJ databases">
        <authorList>
            <person name="Kallberg Y."/>
            <person name="Tangrot J."/>
            <person name="Rosling A."/>
        </authorList>
    </citation>
    <scope>NUCLEOTIDE SEQUENCE</scope>
    <source>
        <strain evidence="1">28 12/20/2015</strain>
    </source>
</reference>
<keyword evidence="2" id="KW-1185">Reference proteome</keyword>
<sequence length="85" mass="10666">MDNQKVKSSTQRKREYRKNETDEQRERRLIKDRERKREKRAAETPEKRETRLAKDRNRYQKRQKKESITENNNFEQIYQLHTSNI</sequence>
<protein>
    <submittedName>
        <fullName evidence="1">6938_t:CDS:1</fullName>
    </submittedName>
</protein>
<organism evidence="1 2">
    <name type="scientific">Cetraspora pellucida</name>
    <dbReference type="NCBI Taxonomy" id="1433469"/>
    <lineage>
        <taxon>Eukaryota</taxon>
        <taxon>Fungi</taxon>
        <taxon>Fungi incertae sedis</taxon>
        <taxon>Mucoromycota</taxon>
        <taxon>Glomeromycotina</taxon>
        <taxon>Glomeromycetes</taxon>
        <taxon>Diversisporales</taxon>
        <taxon>Gigasporaceae</taxon>
        <taxon>Cetraspora</taxon>
    </lineage>
</organism>
<feature type="non-terminal residue" evidence="1">
    <location>
        <position position="85"/>
    </location>
</feature>
<dbReference type="EMBL" id="CAJVPW010035099">
    <property type="protein sequence ID" value="CAG8734974.1"/>
    <property type="molecule type" value="Genomic_DNA"/>
</dbReference>
<name>A0ACA9Q2L1_9GLOM</name>
<evidence type="ECO:0000313" key="1">
    <source>
        <dbReference type="EMBL" id="CAG8734974.1"/>
    </source>
</evidence>
<proteinExistence type="predicted"/>
<evidence type="ECO:0000313" key="2">
    <source>
        <dbReference type="Proteomes" id="UP000789366"/>
    </source>
</evidence>
<accession>A0ACA9Q2L1</accession>
<comment type="caution">
    <text evidence="1">The sequence shown here is derived from an EMBL/GenBank/DDBJ whole genome shotgun (WGS) entry which is preliminary data.</text>
</comment>
<dbReference type="Proteomes" id="UP000789366">
    <property type="component" value="Unassembled WGS sequence"/>
</dbReference>
<gene>
    <name evidence="1" type="ORF">SPELUC_LOCUS13382</name>
</gene>